<organism evidence="2 3">
    <name type="scientific">Arabidopsis thaliana</name>
    <name type="common">Mouse-ear cress</name>
    <dbReference type="NCBI Taxonomy" id="3702"/>
    <lineage>
        <taxon>Eukaryota</taxon>
        <taxon>Viridiplantae</taxon>
        <taxon>Streptophyta</taxon>
        <taxon>Embryophyta</taxon>
        <taxon>Tracheophyta</taxon>
        <taxon>Spermatophyta</taxon>
        <taxon>Magnoliopsida</taxon>
        <taxon>eudicotyledons</taxon>
        <taxon>Gunneridae</taxon>
        <taxon>Pentapetalae</taxon>
        <taxon>rosids</taxon>
        <taxon>malvids</taxon>
        <taxon>Brassicales</taxon>
        <taxon>Brassicaceae</taxon>
        <taxon>Camelineae</taxon>
        <taxon>Arabidopsis</taxon>
    </lineage>
</organism>
<accession>A0A654G8Z0</accession>
<dbReference type="Proteomes" id="UP000426265">
    <property type="component" value="Unassembled WGS sequence"/>
</dbReference>
<evidence type="ECO:0000256" key="1">
    <source>
        <dbReference type="SAM" id="MobiDB-lite"/>
    </source>
</evidence>
<proteinExistence type="predicted"/>
<dbReference type="SUPFAM" id="SSF52402">
    <property type="entry name" value="Adenine nucleotide alpha hydrolases-like"/>
    <property type="match status" value="1"/>
</dbReference>
<dbReference type="CDD" id="cd01989">
    <property type="entry name" value="USP_STK_Ubox_N"/>
    <property type="match status" value="1"/>
</dbReference>
<reference evidence="2 3" key="1">
    <citation type="submission" date="2019-11" db="EMBL/GenBank/DDBJ databases">
        <authorList>
            <person name="Jiao W.-B."/>
            <person name="Schneeberger K."/>
        </authorList>
    </citation>
    <scope>NUCLEOTIDE SEQUENCE [LARGE SCALE GENOMIC DNA]</scope>
    <source>
        <strain evidence="3">cv. An-1</strain>
    </source>
</reference>
<feature type="compositionally biased region" description="Polar residues" evidence="1">
    <location>
        <begin position="30"/>
        <end position="39"/>
    </location>
</feature>
<dbReference type="PANTHER" id="PTHR47382:SF3">
    <property type="entry name" value="ADENINE NUCLEOTIDE ALPHA HYDROLASES-LIKE SUPERFAMILY PROTEIN"/>
    <property type="match status" value="1"/>
</dbReference>
<feature type="compositionally biased region" description="Basic and acidic residues" evidence="1">
    <location>
        <begin position="16"/>
        <end position="29"/>
    </location>
</feature>
<dbReference type="InterPro" id="IPR014729">
    <property type="entry name" value="Rossmann-like_a/b/a_fold"/>
</dbReference>
<feature type="region of interest" description="Disordered" evidence="1">
    <location>
        <begin position="1"/>
        <end position="39"/>
    </location>
</feature>
<dbReference type="ExpressionAtlas" id="A0A654G8Z0">
    <property type="expression patterns" value="baseline and differential"/>
</dbReference>
<evidence type="ECO:0000313" key="2">
    <source>
        <dbReference type="EMBL" id="VYS69626.1"/>
    </source>
</evidence>
<dbReference type="EMBL" id="CACRSJ010000110">
    <property type="protein sequence ID" value="VYS69626.1"/>
    <property type="molecule type" value="Genomic_DNA"/>
</dbReference>
<dbReference type="AlphaFoldDB" id="A0A654G8Z0"/>
<sequence>MQRRSNEIEEEEEQEDGRRRLESVRESQLEGRSSGTVSMNGEDNVYVGVGKGDSSMEALRWAIDNLMTSSSTLLFLIHVFPETRFIPYPLGRITRERASQEQVESFMSQEREKRRTLLLKFLHACSASKVKVETLLVESDSVAKAVQDLITILNIKKLVLGIDKSNARKATTMKGNSVPELIMRSSAADVCEVKVICQGKEINMEQTMMESSPAKSPIVQRQKKDQPVDPFACICFISKPKTNR</sequence>
<name>A0A654G8Z0_ARATH</name>
<dbReference type="PANTHER" id="PTHR47382">
    <property type="entry name" value="U-BOX DOMAIN-CONTAINING PROTEIN 52-LIKE"/>
    <property type="match status" value="1"/>
</dbReference>
<gene>
    <name evidence="2" type="ORF">AN1_LOCUS25011</name>
</gene>
<protein>
    <submittedName>
        <fullName evidence="2">Uncharacterized protein</fullName>
    </submittedName>
</protein>
<evidence type="ECO:0000313" key="3">
    <source>
        <dbReference type="Proteomes" id="UP000426265"/>
    </source>
</evidence>
<dbReference type="Gene3D" id="3.40.50.620">
    <property type="entry name" value="HUPs"/>
    <property type="match status" value="1"/>
</dbReference>